<organism evidence="1 2">
    <name type="scientific">Channa argus</name>
    <name type="common">Northern snakehead</name>
    <name type="synonym">Ophicephalus argus</name>
    <dbReference type="NCBI Taxonomy" id="215402"/>
    <lineage>
        <taxon>Eukaryota</taxon>
        <taxon>Metazoa</taxon>
        <taxon>Chordata</taxon>
        <taxon>Craniata</taxon>
        <taxon>Vertebrata</taxon>
        <taxon>Euteleostomi</taxon>
        <taxon>Actinopterygii</taxon>
        <taxon>Neopterygii</taxon>
        <taxon>Teleostei</taxon>
        <taxon>Neoteleostei</taxon>
        <taxon>Acanthomorphata</taxon>
        <taxon>Anabantaria</taxon>
        <taxon>Anabantiformes</taxon>
        <taxon>Channoidei</taxon>
        <taxon>Channidae</taxon>
        <taxon>Channa</taxon>
    </lineage>
</organism>
<name>A0A6G1PGQ5_CHAAH</name>
<dbReference type="Proteomes" id="UP000503349">
    <property type="component" value="Chromosome 5"/>
</dbReference>
<sequence length="49" mass="5551">MDRSSGNVSLGCYKSGDYVYKTHRLKENITTDNCPVYHSNFMSNSGLFL</sequence>
<protein>
    <submittedName>
        <fullName evidence="1">Uncharacterized protein</fullName>
    </submittedName>
</protein>
<gene>
    <name evidence="1" type="ORF">EXN66_Car005061</name>
</gene>
<dbReference type="EMBL" id="CM015716">
    <property type="protein sequence ID" value="KAF3689389.1"/>
    <property type="molecule type" value="Genomic_DNA"/>
</dbReference>
<proteinExistence type="predicted"/>
<accession>A0A6G1PGQ5</accession>
<keyword evidence="2" id="KW-1185">Reference proteome</keyword>
<dbReference type="AlphaFoldDB" id="A0A6G1PGQ5"/>
<evidence type="ECO:0000313" key="1">
    <source>
        <dbReference type="EMBL" id="KAF3689389.1"/>
    </source>
</evidence>
<reference evidence="1 2" key="1">
    <citation type="submission" date="2019-02" db="EMBL/GenBank/DDBJ databases">
        <title>Opniocepnalus argus genome.</title>
        <authorList>
            <person name="Zhou C."/>
            <person name="Xiao S."/>
        </authorList>
    </citation>
    <scope>NUCLEOTIDE SEQUENCE [LARGE SCALE GENOMIC DNA]</scope>
    <source>
        <strain evidence="1">OARG1902GOOAL</strain>
        <tissue evidence="1">Muscle</tissue>
    </source>
</reference>
<reference evidence="2" key="2">
    <citation type="submission" date="2019-02" db="EMBL/GenBank/DDBJ databases">
        <title>Opniocepnalus argus Var Kimnra genome.</title>
        <authorList>
            <person name="Zhou C."/>
            <person name="Xiao S."/>
        </authorList>
    </citation>
    <scope>NUCLEOTIDE SEQUENCE [LARGE SCALE GENOMIC DNA]</scope>
</reference>
<evidence type="ECO:0000313" key="2">
    <source>
        <dbReference type="Proteomes" id="UP000503349"/>
    </source>
</evidence>